<dbReference type="InterPro" id="IPR056939">
    <property type="entry name" value="Znf_RING_Vps8"/>
</dbReference>
<gene>
    <name evidence="7" type="ORF">K452DRAFT_316429</name>
</gene>
<dbReference type="SMART" id="SM00299">
    <property type="entry name" value="CLH"/>
    <property type="match status" value="1"/>
</dbReference>
<dbReference type="FunFam" id="1.25.40.10:FF:000510">
    <property type="entry name" value="Vacuolar assembly protein, putative"/>
    <property type="match status" value="1"/>
</dbReference>
<dbReference type="GO" id="GO:0030897">
    <property type="term" value="C:HOPS complex"/>
    <property type="evidence" value="ECO:0007669"/>
    <property type="project" value="TreeGrafter"/>
</dbReference>
<proteinExistence type="predicted"/>
<dbReference type="PANTHER" id="PTHR12616">
    <property type="entry name" value="VACUOLAR PROTEIN SORTING VPS41"/>
    <property type="match status" value="1"/>
</dbReference>
<dbReference type="PANTHER" id="PTHR12616:SF1">
    <property type="entry name" value="VACUOLAR PROTEIN SORTING-ASSOCIATED PROTEIN 41 HOMOLOG"/>
    <property type="match status" value="1"/>
</dbReference>
<feature type="region of interest" description="Disordered" evidence="4">
    <location>
        <begin position="117"/>
        <end position="158"/>
    </location>
</feature>
<dbReference type="AlphaFoldDB" id="A0A6A6BJX2"/>
<dbReference type="RefSeq" id="XP_033400144.1">
    <property type="nucleotide sequence ID" value="XM_033543965.1"/>
</dbReference>
<evidence type="ECO:0000313" key="7">
    <source>
        <dbReference type="EMBL" id="KAF2144432.1"/>
    </source>
</evidence>
<evidence type="ECO:0000256" key="2">
    <source>
        <dbReference type="ARBA" id="ARBA00022927"/>
    </source>
</evidence>
<feature type="compositionally biased region" description="Basic and acidic residues" evidence="4">
    <location>
        <begin position="119"/>
        <end position="135"/>
    </location>
</feature>
<evidence type="ECO:0000256" key="1">
    <source>
        <dbReference type="ARBA" id="ARBA00022448"/>
    </source>
</evidence>
<dbReference type="InterPro" id="IPR057780">
    <property type="entry name" value="Beta-prop_Vps41"/>
</dbReference>
<dbReference type="Pfam" id="PF23412">
    <property type="entry name" value="zf_RING_Vps8"/>
    <property type="match status" value="1"/>
</dbReference>
<keyword evidence="8" id="KW-1185">Reference proteome</keyword>
<dbReference type="Pfam" id="PF23556">
    <property type="entry name" value="TPR_Vps41"/>
    <property type="match status" value="1"/>
</dbReference>
<dbReference type="GO" id="GO:0006623">
    <property type="term" value="P:protein targeting to vacuole"/>
    <property type="evidence" value="ECO:0007669"/>
    <property type="project" value="InterPro"/>
</dbReference>
<dbReference type="SUPFAM" id="SSF50978">
    <property type="entry name" value="WD40 repeat-like"/>
    <property type="match status" value="1"/>
</dbReference>
<dbReference type="Proteomes" id="UP000799438">
    <property type="component" value="Unassembled WGS sequence"/>
</dbReference>
<dbReference type="Pfam" id="PF23411">
    <property type="entry name" value="Beta-prop_Vps41"/>
    <property type="match status" value="2"/>
</dbReference>
<dbReference type="GO" id="GO:0009267">
    <property type="term" value="P:cellular response to starvation"/>
    <property type="evidence" value="ECO:0007669"/>
    <property type="project" value="TreeGrafter"/>
</dbReference>
<sequence>MAAQPNGNKADDHVPPHDEPSTTSEPSTADDVESADDEEDEEPKLKYDRLTGNLGPVYRNGDATSSLAVGGDKMVIGTHNGNINVISLPSFQSLRFYHAHSASVTAVSISPFPPPLPDARPDPYKHFNEPPRSPEVRSPTISSFTPSSSRTPKQQPLLPRIPSNDIYIATSSIDGHVCVSSLVDPKDVLLRNFRRPVQAVALSPEYKSDRTYLSGGLAGNLILTVGGRVGVSAEANTNSAAAAASGWLGSIGLGSNTGKDTILHSGEGAIGTIKWSLSGKFVMWANEQGIKIMRTNLYLESQDSDAAWKRIAHVDRPYHGAWEEMTGVWKARAEWVDDDSLERDDDLLSNSMEMPAPISRQSSGFQGRNGAKRNKNRLEKLVVGWGDTAWVIHVDPGGAGIGKDVGERSVGRADIVHKLRFDDCIISGLSLYTPSILLVLAYRTHDDDDKPINPPTEEKPRRGFHRQNGIQPELRLINASTSEEIDVDTLTVSRYETLSAADYHLNTLFVPTLQAGTPAQRSALEAIGEGLWDAGRSATRMLSSGASVVSFASSGDNGGRHRASISNVSPKKQGAPLSHPVGFSGGLKMFIHSPYDCVLAVKRDMSDHLSWILDHHKFEEAWELVDKHPEAIPANSLQFEESPGSPPPRNRQSMVEFFADDSSQTTVPAEKQQNSMVEKEKRRIGDLWIQQLVAANDWKAAGKVAGKVLGISSRWEHWVWTFAQAGEFDAITPYIPTKQLDPPLPSLVYEVVLGNYIIRDRVRLRELLDIWDPELFDVSSVITAIEAKLKSGDISEVTQEDGEHGRDWRILQHCLAKLYIADGRPREALHCYIHVQDADAALELIRNYHLLPAVSDDIPGFILLRVSREQLDSASLEELEEASSEAVHLLIDEAYQGIVKPDIVVEQLQEKGLKFQPFLFFYLRALWNGEGTETNYGTGHDRIAAEGKTLVEDFADLAVEVYAEYDRSLLMELLKYSQSYDFEKAAAVCDSRQYIPELVYILSKTGQTKKALFLIIENLEDVSYAISFAKEQDDPDLWNDLLDYSMDKPRFIRGLLEEVGTAIDPIQLVRRIPEGLEIEGLRDGIRRMVREYEIQYSISDGVAKVLRGEVASAMETLRSGRKKAVKFEVLEKSPEHVDVFVDPLMEETAPPEHIHLHRDAKPGHCVGCTKAFSEHERETLIGFACGHVYHLSCILSTSGSGSSASAAADLQAQFAEDADTSSRSIAAKVTHAHLIRNALHGGCPVCTEARDE</sequence>
<dbReference type="InterPro" id="IPR045111">
    <property type="entry name" value="Vps41/Vps8"/>
</dbReference>
<dbReference type="EMBL" id="ML995479">
    <property type="protein sequence ID" value="KAF2144432.1"/>
    <property type="molecule type" value="Genomic_DNA"/>
</dbReference>
<dbReference type="Gene3D" id="1.25.40.10">
    <property type="entry name" value="Tetratricopeptide repeat domain"/>
    <property type="match status" value="1"/>
</dbReference>
<feature type="compositionally biased region" description="Low complexity" evidence="4">
    <location>
        <begin position="138"/>
        <end position="152"/>
    </location>
</feature>
<dbReference type="GO" id="GO:0016236">
    <property type="term" value="P:macroautophagy"/>
    <property type="evidence" value="ECO:0007669"/>
    <property type="project" value="TreeGrafter"/>
</dbReference>
<dbReference type="GO" id="GO:0034058">
    <property type="term" value="P:endosomal vesicle fusion"/>
    <property type="evidence" value="ECO:0007669"/>
    <property type="project" value="TreeGrafter"/>
</dbReference>
<feature type="compositionally biased region" description="Basic and acidic residues" evidence="4">
    <location>
        <begin position="9"/>
        <end position="20"/>
    </location>
</feature>
<feature type="repeat" description="CHCR" evidence="3">
    <location>
        <begin position="889"/>
        <end position="1054"/>
    </location>
</feature>
<feature type="domain" description="Vps41 beta-propeller" evidence="5">
    <location>
        <begin position="166"/>
        <end position="296"/>
    </location>
</feature>
<feature type="domain" description="Vps8 RING finger" evidence="6">
    <location>
        <begin position="1165"/>
        <end position="1197"/>
    </location>
</feature>
<evidence type="ECO:0000259" key="6">
    <source>
        <dbReference type="Pfam" id="PF23412"/>
    </source>
</evidence>
<dbReference type="GeneID" id="54301462"/>
<evidence type="ECO:0000313" key="8">
    <source>
        <dbReference type="Proteomes" id="UP000799438"/>
    </source>
</evidence>
<dbReference type="Gene3D" id="2.130.10.10">
    <property type="entry name" value="YVTN repeat-like/Quinoprotein amine dehydrogenase"/>
    <property type="match status" value="1"/>
</dbReference>
<reference evidence="7" key="1">
    <citation type="journal article" date="2020" name="Stud. Mycol.">
        <title>101 Dothideomycetes genomes: a test case for predicting lifestyles and emergence of pathogens.</title>
        <authorList>
            <person name="Haridas S."/>
            <person name="Albert R."/>
            <person name="Binder M."/>
            <person name="Bloem J."/>
            <person name="Labutti K."/>
            <person name="Salamov A."/>
            <person name="Andreopoulos B."/>
            <person name="Baker S."/>
            <person name="Barry K."/>
            <person name="Bills G."/>
            <person name="Bluhm B."/>
            <person name="Cannon C."/>
            <person name="Castanera R."/>
            <person name="Culley D."/>
            <person name="Daum C."/>
            <person name="Ezra D."/>
            <person name="Gonzalez J."/>
            <person name="Henrissat B."/>
            <person name="Kuo A."/>
            <person name="Liang C."/>
            <person name="Lipzen A."/>
            <person name="Lutzoni F."/>
            <person name="Magnuson J."/>
            <person name="Mondo S."/>
            <person name="Nolan M."/>
            <person name="Ohm R."/>
            <person name="Pangilinan J."/>
            <person name="Park H.-J."/>
            <person name="Ramirez L."/>
            <person name="Alfaro M."/>
            <person name="Sun H."/>
            <person name="Tritt A."/>
            <person name="Yoshinaga Y."/>
            <person name="Zwiers L.-H."/>
            <person name="Turgeon B."/>
            <person name="Goodwin S."/>
            <person name="Spatafora J."/>
            <person name="Crous P."/>
            <person name="Grigoriev I."/>
        </authorList>
    </citation>
    <scope>NUCLEOTIDE SEQUENCE</scope>
    <source>
        <strain evidence="7">CBS 121167</strain>
    </source>
</reference>
<organism evidence="7 8">
    <name type="scientific">Aplosporella prunicola CBS 121167</name>
    <dbReference type="NCBI Taxonomy" id="1176127"/>
    <lineage>
        <taxon>Eukaryota</taxon>
        <taxon>Fungi</taxon>
        <taxon>Dikarya</taxon>
        <taxon>Ascomycota</taxon>
        <taxon>Pezizomycotina</taxon>
        <taxon>Dothideomycetes</taxon>
        <taxon>Dothideomycetes incertae sedis</taxon>
        <taxon>Botryosphaeriales</taxon>
        <taxon>Aplosporellaceae</taxon>
        <taxon>Aplosporella</taxon>
    </lineage>
</organism>
<dbReference type="PROSITE" id="PS50236">
    <property type="entry name" value="CHCR"/>
    <property type="match status" value="1"/>
</dbReference>
<evidence type="ECO:0000256" key="3">
    <source>
        <dbReference type="PROSITE-ProRule" id="PRU01006"/>
    </source>
</evidence>
<feature type="region of interest" description="Disordered" evidence="4">
    <location>
        <begin position="553"/>
        <end position="576"/>
    </location>
</feature>
<evidence type="ECO:0008006" key="9">
    <source>
        <dbReference type="Google" id="ProtNLM"/>
    </source>
</evidence>
<evidence type="ECO:0000259" key="5">
    <source>
        <dbReference type="Pfam" id="PF23411"/>
    </source>
</evidence>
<protein>
    <recommendedName>
        <fullName evidence="9">RING-type domain-containing protein</fullName>
    </recommendedName>
</protein>
<feature type="region of interest" description="Disordered" evidence="4">
    <location>
        <begin position="1"/>
        <end position="60"/>
    </location>
</feature>
<evidence type="ECO:0000256" key="4">
    <source>
        <dbReference type="SAM" id="MobiDB-lite"/>
    </source>
</evidence>
<accession>A0A6A6BJX2</accession>
<dbReference type="InterPro" id="IPR015943">
    <property type="entry name" value="WD40/YVTN_repeat-like_dom_sf"/>
</dbReference>
<dbReference type="InterPro" id="IPR036322">
    <property type="entry name" value="WD40_repeat_dom_sf"/>
</dbReference>
<dbReference type="InterPro" id="IPR000547">
    <property type="entry name" value="Clathrin_H-chain/VPS_repeat"/>
</dbReference>
<name>A0A6A6BJX2_9PEZI</name>
<feature type="compositionally biased region" description="Acidic residues" evidence="4">
    <location>
        <begin position="28"/>
        <end position="42"/>
    </location>
</feature>
<keyword evidence="2" id="KW-0653">Protein transport</keyword>
<dbReference type="OrthoDB" id="244107at2759"/>
<feature type="domain" description="Vps41 beta-propeller" evidence="5">
    <location>
        <begin position="379"/>
        <end position="507"/>
    </location>
</feature>
<keyword evidence="1" id="KW-0813">Transport</keyword>
<dbReference type="GO" id="GO:0005770">
    <property type="term" value="C:late endosome"/>
    <property type="evidence" value="ECO:0007669"/>
    <property type="project" value="TreeGrafter"/>
</dbReference>
<dbReference type="InterPro" id="IPR011990">
    <property type="entry name" value="TPR-like_helical_dom_sf"/>
</dbReference>